<dbReference type="GO" id="GO:0006893">
    <property type="term" value="P:Golgi to plasma membrane transport"/>
    <property type="evidence" value="ECO:0007669"/>
    <property type="project" value="TreeGrafter"/>
</dbReference>
<keyword evidence="6" id="KW-0653">Protein transport</keyword>
<gene>
    <name evidence="9" type="ORF">GNLVRS02_ARAD1B23804g</name>
</gene>
<evidence type="ECO:0000256" key="2">
    <source>
        <dbReference type="ARBA" id="ARBA00007210"/>
    </source>
</evidence>
<keyword evidence="5" id="KW-0268">Exocytosis</keyword>
<dbReference type="GO" id="GO:0015031">
    <property type="term" value="P:protein transport"/>
    <property type="evidence" value="ECO:0007669"/>
    <property type="project" value="UniProtKB-KW"/>
</dbReference>
<evidence type="ECO:0000256" key="7">
    <source>
        <dbReference type="SAM" id="MobiDB-lite"/>
    </source>
</evidence>
<dbReference type="PANTHER" id="PTHR21426:SF12">
    <property type="entry name" value="EXOCYST COMPLEX COMPONENT 8"/>
    <property type="match status" value="1"/>
</dbReference>
<dbReference type="GO" id="GO:0006887">
    <property type="term" value="P:exocytosis"/>
    <property type="evidence" value="ECO:0007669"/>
    <property type="project" value="UniProtKB-KW"/>
</dbReference>
<organism evidence="9">
    <name type="scientific">Blastobotrys adeninivorans</name>
    <name type="common">Yeast</name>
    <name type="synonym">Arxula adeninivorans</name>
    <dbReference type="NCBI Taxonomy" id="409370"/>
    <lineage>
        <taxon>Eukaryota</taxon>
        <taxon>Fungi</taxon>
        <taxon>Dikarya</taxon>
        <taxon>Ascomycota</taxon>
        <taxon>Saccharomycotina</taxon>
        <taxon>Dipodascomycetes</taxon>
        <taxon>Dipodascales</taxon>
        <taxon>Trichomonascaceae</taxon>
        <taxon>Blastobotrys</taxon>
    </lineage>
</organism>
<dbReference type="PANTHER" id="PTHR21426">
    <property type="entry name" value="EXOCYST COMPLEX COMPONENT 8"/>
    <property type="match status" value="1"/>
</dbReference>
<dbReference type="EMBL" id="HG937692">
    <property type="protein sequence ID" value="CDP36909.1"/>
    <property type="molecule type" value="Genomic_DNA"/>
</dbReference>
<feature type="compositionally biased region" description="Low complexity" evidence="7">
    <location>
        <begin position="11"/>
        <end position="27"/>
    </location>
</feature>
<name>A0A060T7X9_BLAAD</name>
<dbReference type="GO" id="GO:0000145">
    <property type="term" value="C:exocyst"/>
    <property type="evidence" value="ECO:0007669"/>
    <property type="project" value="InterPro"/>
</dbReference>
<accession>A0A060T7X9</accession>
<sequence length="780" mass="86489">MDGQYLAPPGQQQQYLAPPNQQYGDYPPAQPYPPADPYAAPMEQGQSLRKHRQTLMPNQQRSKPNYGNLTVPGQGENSLPNVAQKDKDKIVSLVKKRLSSRPPARGRAQDGAIPALPSNAQNLISEYQPAPIDRLEQEKTRPPPMTADVFSRPHHAPADEAEVSLESKSYERHDVYDSAFPDRQRRPSAKSESSGRGDVLDQKRFLDKDFDAEAYISKYLGSATDVEIAAFADKLVAMQTQLAADKKEAMYSNYQTFLAVGSEIHNLGSQLEVLRRLLNDLHAVTSAMNEDASHAMIAAEAKNSSSTGAVPPGTPTLMVPGTDSLHAPHRANSTANRNSMMVLETMWAKELSSLFKAVDGAQKYLPAVPGRHVVKESGGWYQLNAATWKPLQAVHFFLLNDHLLVASKRRQSRRAGNDTLSVQPSRKLVAEQCFPLQDITLMDLNKVSRQQDPQSASQKQTTFGIRHGTMTFVYRCDKADAHVALMTEFKKAQQALKRGNGDVLGIPRHGSPAPKRVSSFEDGREKRASIDITGRTRSLREVDELVNELDVKIAYRQFPEAAQIISSKLEAVKETPTANTSSVEKLAAMSTTAAATQAITSSTDKGLAAQVLKMKLEQRRQELADVLLHEIAQGYLSRSQVQENVELLIRLQAGEAAKKTLFESRHELIRKRIKDVEFHGDIVNYITQVAIIHFRMMLSTAEIFSKCYSDAASSSSLVEWVKQQIEDYVMLFARQLFNVSPDSDVYKACAEVTKRESAQLADVGLDVTFMLSVIFDQASN</sequence>
<dbReference type="Pfam" id="PF25345">
    <property type="entry name" value="PH_EXO84"/>
    <property type="match status" value="1"/>
</dbReference>
<protein>
    <recommendedName>
        <fullName evidence="3">Exocyst complex component EXO84</fullName>
    </recommendedName>
</protein>
<dbReference type="GO" id="GO:0030133">
    <property type="term" value="C:transport vesicle"/>
    <property type="evidence" value="ECO:0007669"/>
    <property type="project" value="UniProtKB-SubCell"/>
</dbReference>
<feature type="compositionally biased region" description="Basic and acidic residues" evidence="7">
    <location>
        <begin position="168"/>
        <end position="185"/>
    </location>
</feature>
<dbReference type="Gene3D" id="1.20.58.1220">
    <property type="entry name" value="Exo84p, C-terminal helical domain"/>
    <property type="match status" value="1"/>
</dbReference>
<proteinExistence type="inferred from homology"/>
<dbReference type="InterPro" id="IPR042561">
    <property type="entry name" value="Exo84_C_1"/>
</dbReference>
<dbReference type="Pfam" id="PF16528">
    <property type="entry name" value="Exo84_C"/>
    <property type="match status" value="1"/>
</dbReference>
<dbReference type="SUPFAM" id="SSF74788">
    <property type="entry name" value="Cullin repeat-like"/>
    <property type="match status" value="1"/>
</dbReference>
<dbReference type="InterPro" id="IPR033961">
    <property type="entry name" value="Exo84"/>
</dbReference>
<evidence type="ECO:0000313" key="9">
    <source>
        <dbReference type="EMBL" id="CDP36909.1"/>
    </source>
</evidence>
<dbReference type="PhylomeDB" id="A0A060T7X9"/>
<feature type="region of interest" description="Disordered" evidence="7">
    <location>
        <begin position="137"/>
        <end position="198"/>
    </location>
</feature>
<evidence type="ECO:0000256" key="5">
    <source>
        <dbReference type="ARBA" id="ARBA00022483"/>
    </source>
</evidence>
<dbReference type="AlphaFoldDB" id="A0A060T7X9"/>
<feature type="compositionally biased region" description="Polar residues" evidence="7">
    <location>
        <begin position="55"/>
        <end position="68"/>
    </location>
</feature>
<dbReference type="SUPFAM" id="SSF50729">
    <property type="entry name" value="PH domain-like"/>
    <property type="match status" value="1"/>
</dbReference>
<feature type="region of interest" description="Disordered" evidence="7">
    <location>
        <begin position="501"/>
        <end position="524"/>
    </location>
</feature>
<evidence type="ECO:0000256" key="1">
    <source>
        <dbReference type="ARBA" id="ARBA00004398"/>
    </source>
</evidence>
<evidence type="ECO:0000256" key="4">
    <source>
        <dbReference type="ARBA" id="ARBA00022448"/>
    </source>
</evidence>
<dbReference type="Gene3D" id="1.20.58.1210">
    <property type="entry name" value="Exo84p, N-terminal helical domain"/>
    <property type="match status" value="1"/>
</dbReference>
<reference evidence="9" key="2">
    <citation type="submission" date="2014-06" db="EMBL/GenBank/DDBJ databases">
        <title>The complete genome of Blastobotrys (Arxula) adeninivorans LS3 - a yeast of biotechnological interest.</title>
        <authorList>
            <person name="Kunze G."/>
            <person name="Gaillardin C."/>
            <person name="Czernicka M."/>
            <person name="Durrens P."/>
            <person name="Martin T."/>
            <person name="Boer E."/>
            <person name="Gabaldon T."/>
            <person name="Cruz J."/>
            <person name="Talla E."/>
            <person name="Marck C."/>
            <person name="Goffeau A."/>
            <person name="Barbe V."/>
            <person name="Baret P."/>
            <person name="Baronian K."/>
            <person name="Beier S."/>
            <person name="Bleykasten C."/>
            <person name="Bode R."/>
            <person name="Casaregola S."/>
            <person name="Despons L."/>
            <person name="Fairhead C."/>
            <person name="Giersberg M."/>
            <person name="Gierski P."/>
            <person name="Hahnel U."/>
            <person name="Hartmann A."/>
            <person name="Jankowska D."/>
            <person name="Jubin C."/>
            <person name="Jung P."/>
            <person name="Lafontaine I."/>
            <person name="Leh-Louis V."/>
            <person name="Lemaire M."/>
            <person name="Marcet-Houben M."/>
            <person name="Mascher M."/>
            <person name="Morel G."/>
            <person name="Richard G.-F."/>
            <person name="Riechen J."/>
            <person name="Sacerdot C."/>
            <person name="Sarkar A."/>
            <person name="Savel G."/>
            <person name="Schacherer J."/>
            <person name="Sherman D."/>
            <person name="Straub M.-L."/>
            <person name="Stein N."/>
            <person name="Thierry A."/>
            <person name="Trautwein-Schult A."/>
            <person name="Westhof E."/>
            <person name="Worch S."/>
            <person name="Dujon B."/>
            <person name="Souciet J.-L."/>
            <person name="Wincker P."/>
            <person name="Scholz U."/>
            <person name="Neuveglise N."/>
        </authorList>
    </citation>
    <scope>NUCLEOTIDE SEQUENCE</scope>
    <source>
        <strain evidence="9">LS3</strain>
    </source>
</reference>
<feature type="region of interest" description="Disordered" evidence="7">
    <location>
        <begin position="304"/>
        <end position="333"/>
    </location>
</feature>
<comment type="subcellular location">
    <subcellularLocation>
        <location evidence="1">Cytoplasmic vesicle</location>
        <location evidence="1">Secretory vesicle</location>
    </subcellularLocation>
</comment>
<dbReference type="Gene3D" id="2.30.29.30">
    <property type="entry name" value="Pleckstrin-homology domain (PH domain)/Phosphotyrosine-binding domain (PTB)"/>
    <property type="match status" value="1"/>
</dbReference>
<feature type="domain" description="Exocyst component Exo84 C-terminal" evidence="8">
    <location>
        <begin position="582"/>
        <end position="767"/>
    </location>
</feature>
<dbReference type="Pfam" id="PF08700">
    <property type="entry name" value="VPS51_Exo84_N"/>
    <property type="match status" value="1"/>
</dbReference>
<evidence type="ECO:0000256" key="6">
    <source>
        <dbReference type="ARBA" id="ARBA00022927"/>
    </source>
</evidence>
<keyword evidence="4" id="KW-0813">Transport</keyword>
<reference evidence="9" key="1">
    <citation type="submission" date="2014-02" db="EMBL/GenBank/DDBJ databases">
        <authorList>
            <person name="Genoscope - CEA"/>
        </authorList>
    </citation>
    <scope>NUCLEOTIDE SEQUENCE</scope>
    <source>
        <strain evidence="9">LS3</strain>
    </source>
</reference>
<dbReference type="InterPro" id="IPR011993">
    <property type="entry name" value="PH-like_dom_sf"/>
</dbReference>
<dbReference type="InterPro" id="IPR042560">
    <property type="entry name" value="Exo84_C_2"/>
</dbReference>
<evidence type="ECO:0000259" key="8">
    <source>
        <dbReference type="Pfam" id="PF16528"/>
    </source>
</evidence>
<dbReference type="InterPro" id="IPR032403">
    <property type="entry name" value="Exo84_C"/>
</dbReference>
<comment type="similarity">
    <text evidence="2">Belongs to the EXO84 family.</text>
</comment>
<evidence type="ECO:0000256" key="3">
    <source>
        <dbReference type="ARBA" id="ARBA00021269"/>
    </source>
</evidence>
<feature type="region of interest" description="Disordered" evidence="7">
    <location>
        <begin position="1"/>
        <end position="120"/>
    </location>
</feature>
<dbReference type="InterPro" id="IPR016159">
    <property type="entry name" value="Cullin_repeat-like_dom_sf"/>
</dbReference>